<dbReference type="PANTHER" id="PTHR47843:SF2">
    <property type="entry name" value="BTB DOMAIN-CONTAINING PROTEIN"/>
    <property type="match status" value="1"/>
</dbReference>
<dbReference type="InterPro" id="IPR011333">
    <property type="entry name" value="SKP1/BTB/POZ_sf"/>
</dbReference>
<dbReference type="OrthoDB" id="194443at2759"/>
<keyword evidence="3" id="KW-1185">Reference proteome</keyword>
<evidence type="ECO:0000313" key="2">
    <source>
        <dbReference type="EMBL" id="KAF2642245.1"/>
    </source>
</evidence>
<dbReference type="SMART" id="SM00225">
    <property type="entry name" value="BTB"/>
    <property type="match status" value="1"/>
</dbReference>
<gene>
    <name evidence="2" type="ORF">P280DRAFT_260688</name>
</gene>
<dbReference type="InterPro" id="IPR000210">
    <property type="entry name" value="BTB/POZ_dom"/>
</dbReference>
<name>A0A6A6S3T5_9PLEO</name>
<evidence type="ECO:0000259" key="1">
    <source>
        <dbReference type="PROSITE" id="PS50097"/>
    </source>
</evidence>
<dbReference type="PANTHER" id="PTHR47843">
    <property type="entry name" value="BTB DOMAIN-CONTAINING PROTEIN-RELATED"/>
    <property type="match status" value="1"/>
</dbReference>
<dbReference type="SUPFAM" id="SSF54695">
    <property type="entry name" value="POZ domain"/>
    <property type="match status" value="1"/>
</dbReference>
<dbReference type="Proteomes" id="UP000799753">
    <property type="component" value="Unassembled WGS sequence"/>
</dbReference>
<proteinExistence type="predicted"/>
<organism evidence="2 3">
    <name type="scientific">Massarina eburnea CBS 473.64</name>
    <dbReference type="NCBI Taxonomy" id="1395130"/>
    <lineage>
        <taxon>Eukaryota</taxon>
        <taxon>Fungi</taxon>
        <taxon>Dikarya</taxon>
        <taxon>Ascomycota</taxon>
        <taxon>Pezizomycotina</taxon>
        <taxon>Dothideomycetes</taxon>
        <taxon>Pleosporomycetidae</taxon>
        <taxon>Pleosporales</taxon>
        <taxon>Massarineae</taxon>
        <taxon>Massarinaceae</taxon>
        <taxon>Massarina</taxon>
    </lineage>
</organism>
<sequence>MAPSTDTSTPAKPPKLRATLTSGEGIVTVKVGPDQHQQDFQIHKALLTHHSEYFRAALQGEWKEAEDRVVVLDDVEPDVFGIFATWLYTGKVPDINRERELALENDGKATTAYLACIKGYALGDRIMASAFCQLMNNGFVDIVDEHGFHVEEVCEIAILAFEQLPAHSLLLGFMVEQYFSESYVCGDSSEVIYFEKMFPHEFLLRGMRRFREMQRGDAPIEEGTRCYHEHTAEEEEKCHSLHMWYDEKTESAYFG</sequence>
<dbReference type="PROSITE" id="PS50097">
    <property type="entry name" value="BTB"/>
    <property type="match status" value="1"/>
</dbReference>
<dbReference type="EMBL" id="MU006781">
    <property type="protein sequence ID" value="KAF2642245.1"/>
    <property type="molecule type" value="Genomic_DNA"/>
</dbReference>
<dbReference type="CDD" id="cd18186">
    <property type="entry name" value="BTB_POZ_ZBTB_KLHL-like"/>
    <property type="match status" value="1"/>
</dbReference>
<dbReference type="AlphaFoldDB" id="A0A6A6S3T5"/>
<dbReference type="Gene3D" id="3.30.710.10">
    <property type="entry name" value="Potassium Channel Kv1.1, Chain A"/>
    <property type="match status" value="1"/>
</dbReference>
<evidence type="ECO:0000313" key="3">
    <source>
        <dbReference type="Proteomes" id="UP000799753"/>
    </source>
</evidence>
<feature type="domain" description="BTB" evidence="1">
    <location>
        <begin position="27"/>
        <end position="92"/>
    </location>
</feature>
<accession>A0A6A6S3T5</accession>
<dbReference type="Pfam" id="PF00651">
    <property type="entry name" value="BTB"/>
    <property type="match status" value="1"/>
</dbReference>
<protein>
    <recommendedName>
        <fullName evidence="1">BTB domain-containing protein</fullName>
    </recommendedName>
</protein>
<reference evidence="2" key="1">
    <citation type="journal article" date="2020" name="Stud. Mycol.">
        <title>101 Dothideomycetes genomes: a test case for predicting lifestyles and emergence of pathogens.</title>
        <authorList>
            <person name="Haridas S."/>
            <person name="Albert R."/>
            <person name="Binder M."/>
            <person name="Bloem J."/>
            <person name="Labutti K."/>
            <person name="Salamov A."/>
            <person name="Andreopoulos B."/>
            <person name="Baker S."/>
            <person name="Barry K."/>
            <person name="Bills G."/>
            <person name="Bluhm B."/>
            <person name="Cannon C."/>
            <person name="Castanera R."/>
            <person name="Culley D."/>
            <person name="Daum C."/>
            <person name="Ezra D."/>
            <person name="Gonzalez J."/>
            <person name="Henrissat B."/>
            <person name="Kuo A."/>
            <person name="Liang C."/>
            <person name="Lipzen A."/>
            <person name="Lutzoni F."/>
            <person name="Magnuson J."/>
            <person name="Mondo S."/>
            <person name="Nolan M."/>
            <person name="Ohm R."/>
            <person name="Pangilinan J."/>
            <person name="Park H.-J."/>
            <person name="Ramirez L."/>
            <person name="Alfaro M."/>
            <person name="Sun H."/>
            <person name="Tritt A."/>
            <person name="Yoshinaga Y."/>
            <person name="Zwiers L.-H."/>
            <person name="Turgeon B."/>
            <person name="Goodwin S."/>
            <person name="Spatafora J."/>
            <person name="Crous P."/>
            <person name="Grigoriev I."/>
        </authorList>
    </citation>
    <scope>NUCLEOTIDE SEQUENCE</scope>
    <source>
        <strain evidence="2">CBS 473.64</strain>
    </source>
</reference>